<feature type="non-terminal residue" evidence="2">
    <location>
        <position position="115"/>
    </location>
</feature>
<dbReference type="EMBL" id="MNAD01001582">
    <property type="protein sequence ID" value="OJT03891.1"/>
    <property type="molecule type" value="Genomic_DNA"/>
</dbReference>
<feature type="non-terminal residue" evidence="2">
    <location>
        <position position="1"/>
    </location>
</feature>
<comment type="caution">
    <text evidence="2">The sequence shown here is derived from an EMBL/GenBank/DDBJ whole genome shotgun (WGS) entry which is preliminary data.</text>
</comment>
<evidence type="ECO:0000313" key="2">
    <source>
        <dbReference type="EMBL" id="OJT03891.1"/>
    </source>
</evidence>
<evidence type="ECO:0000256" key="1">
    <source>
        <dbReference type="SAM" id="MobiDB-lite"/>
    </source>
</evidence>
<protein>
    <submittedName>
        <fullName evidence="2">Uncharacterized protein</fullName>
    </submittedName>
</protein>
<accession>A0A1M2V8G1</accession>
<evidence type="ECO:0000313" key="3">
    <source>
        <dbReference type="Proteomes" id="UP000184267"/>
    </source>
</evidence>
<feature type="compositionally biased region" description="Basic residues" evidence="1">
    <location>
        <begin position="1"/>
        <end position="15"/>
    </location>
</feature>
<proteinExistence type="predicted"/>
<keyword evidence="3" id="KW-1185">Reference proteome</keyword>
<dbReference type="Proteomes" id="UP000184267">
    <property type="component" value="Unassembled WGS sequence"/>
</dbReference>
<organism evidence="2 3">
    <name type="scientific">Trametes pubescens</name>
    <name type="common">White-rot fungus</name>
    <dbReference type="NCBI Taxonomy" id="154538"/>
    <lineage>
        <taxon>Eukaryota</taxon>
        <taxon>Fungi</taxon>
        <taxon>Dikarya</taxon>
        <taxon>Basidiomycota</taxon>
        <taxon>Agaricomycotina</taxon>
        <taxon>Agaricomycetes</taxon>
        <taxon>Polyporales</taxon>
        <taxon>Polyporaceae</taxon>
        <taxon>Trametes</taxon>
    </lineage>
</organism>
<gene>
    <name evidence="2" type="ORF">TRAPUB_5424</name>
</gene>
<sequence>CRPRLPAPRQRRPHPSLRADPRNQPVAESGPELDGWRRACRACARTGARGRHGGLGRRCGRKECRALQRQRSDGRGCGGHHGCPSGWPVINHCWHWRRSGLRRARPVAPPRYTPP</sequence>
<dbReference type="AlphaFoldDB" id="A0A1M2V8G1"/>
<feature type="region of interest" description="Disordered" evidence="1">
    <location>
        <begin position="1"/>
        <end position="32"/>
    </location>
</feature>
<reference evidence="2 3" key="1">
    <citation type="submission" date="2016-10" db="EMBL/GenBank/DDBJ databases">
        <title>Genome sequence of the basidiomycete white-rot fungus Trametes pubescens.</title>
        <authorList>
            <person name="Makela M.R."/>
            <person name="Granchi Z."/>
            <person name="Peng M."/>
            <person name="De Vries R.P."/>
            <person name="Grigoriev I."/>
            <person name="Riley R."/>
            <person name="Hilden K."/>
        </authorList>
    </citation>
    <scope>NUCLEOTIDE SEQUENCE [LARGE SCALE GENOMIC DNA]</scope>
    <source>
        <strain evidence="2 3">FBCC735</strain>
    </source>
</reference>
<name>A0A1M2V8G1_TRAPU</name>